<evidence type="ECO:0000256" key="10">
    <source>
        <dbReference type="ARBA" id="ARBA00023015"/>
    </source>
</evidence>
<evidence type="ECO:0000256" key="13">
    <source>
        <dbReference type="SAM" id="MobiDB-lite"/>
    </source>
</evidence>
<keyword evidence="14" id="KW-1185">Reference proteome</keyword>
<feature type="compositionally biased region" description="Polar residues" evidence="13">
    <location>
        <begin position="154"/>
        <end position="179"/>
    </location>
</feature>
<dbReference type="InParanoid" id="A0A1S3IP13"/>
<dbReference type="PANTHER" id="PTHR12787">
    <property type="entry name" value="RIBOSOMAL RNA-PROCESSING PROTEIN 8"/>
    <property type="match status" value="1"/>
</dbReference>
<sequence>MFEAEVWDVDRSANQLDHSLFGKSKENEKKKKKPHLNTDHSGSDEISASQKKTKKRPLGQVDSLSKKKHKVGSPGSLQGKSTSHVQNSAMVAKVKKIHKPTAKMTTNGGESVPKFKLNKKHKNLEKSQNDINKNKKKRNKYKDFDKNKKETVNDESSGGKDTTVTQTQKKAEASNTTRPSLPKKKKRKRKAKKNKYKDLWEAQQREKSASTGNANKGDFVINSKEGSRQADEKQLKTETVPKGACIETNLSKSSLKRKKERPGDEMKDNNMSKRDNATAVDSVTNHKKRKLSASVGDGNGFSNGTKMAQSTSSESSEKKQKYSVERNTLAEVEKLGNASAKSVSKRTKGKSSKVDKWERKTGKEHKVLKGKVTKDVISQPVAEKDDSNNLQLAPKSKTGLDKNKVKALLQADEINAGEKKTKMVTKKEEKFETKEILSPQSKSQNKSQVLREKMMERLHAARFRYLNEQLYTLPSEEAVKMFRSDPEAFQAYHDGFQNQVEKWPQSPVNTIIDFIKKKASNEVVADFGCGDAKIAQSVSNQVHSFDLVAVNKYVTVCDMAKTPLKDGSVGVAVFCLALMGTNLVDFLREANRVLKKGGKLLIAEVVSRFDRIGAFVKSVEQMGFSSLHTDTSNKMFVMFQFEKVKKTDSKNLPKIELQPCVYKKR</sequence>
<dbReference type="KEGG" id="lak:106165826"/>
<feature type="compositionally biased region" description="Basic and acidic residues" evidence="13">
    <location>
        <begin position="315"/>
        <end position="324"/>
    </location>
</feature>
<dbReference type="GO" id="GO:0032259">
    <property type="term" value="P:methylation"/>
    <property type="evidence" value="ECO:0007669"/>
    <property type="project" value="UniProtKB-KW"/>
</dbReference>
<dbReference type="SUPFAM" id="SSF53335">
    <property type="entry name" value="S-adenosyl-L-methionine-dependent methyltransferases"/>
    <property type="match status" value="1"/>
</dbReference>
<dbReference type="Pfam" id="PF05148">
    <property type="entry name" value="Methyltransf_8"/>
    <property type="match status" value="1"/>
</dbReference>
<feature type="compositionally biased region" description="Basic and acidic residues" evidence="13">
    <location>
        <begin position="225"/>
        <end position="236"/>
    </location>
</feature>
<dbReference type="CDD" id="cd02440">
    <property type="entry name" value="AdoMet_MTases"/>
    <property type="match status" value="1"/>
</dbReference>
<protein>
    <recommendedName>
        <fullName evidence="3">Ribosomal RNA-processing protein 8</fullName>
    </recommendedName>
</protein>
<keyword evidence="10" id="KW-0805">Transcription regulation</keyword>
<dbReference type="AlphaFoldDB" id="A0A1S3IP13"/>
<dbReference type="InterPro" id="IPR042036">
    <property type="entry name" value="RRP8_N"/>
</dbReference>
<evidence type="ECO:0000256" key="3">
    <source>
        <dbReference type="ARBA" id="ARBA00020203"/>
    </source>
</evidence>
<feature type="compositionally biased region" description="Polar residues" evidence="13">
    <location>
        <begin position="300"/>
        <end position="309"/>
    </location>
</feature>
<proteinExistence type="inferred from homology"/>
<dbReference type="GO" id="GO:0042149">
    <property type="term" value="P:cellular response to glucose starvation"/>
    <property type="evidence" value="ECO:0007669"/>
    <property type="project" value="TreeGrafter"/>
</dbReference>
<feature type="compositionally biased region" description="Basic residues" evidence="13">
    <location>
        <begin position="181"/>
        <end position="195"/>
    </location>
</feature>
<evidence type="ECO:0000256" key="4">
    <source>
        <dbReference type="ARBA" id="ARBA00022491"/>
    </source>
</evidence>
<keyword evidence="7" id="KW-0808">Transferase</keyword>
<dbReference type="GO" id="GO:0008168">
    <property type="term" value="F:methyltransferase activity"/>
    <property type="evidence" value="ECO:0007669"/>
    <property type="project" value="UniProtKB-KW"/>
</dbReference>
<dbReference type="GO" id="GO:0046015">
    <property type="term" value="P:regulation of transcription by glucose"/>
    <property type="evidence" value="ECO:0007669"/>
    <property type="project" value="TreeGrafter"/>
</dbReference>
<evidence type="ECO:0000256" key="8">
    <source>
        <dbReference type="ARBA" id="ARBA00022691"/>
    </source>
</evidence>
<dbReference type="GO" id="GO:0005730">
    <property type="term" value="C:nucleolus"/>
    <property type="evidence" value="ECO:0007669"/>
    <property type="project" value="UniProtKB-SubCell"/>
</dbReference>
<evidence type="ECO:0000256" key="6">
    <source>
        <dbReference type="ARBA" id="ARBA00022603"/>
    </source>
</evidence>
<evidence type="ECO:0000256" key="9">
    <source>
        <dbReference type="ARBA" id="ARBA00022853"/>
    </source>
</evidence>
<feature type="compositionally biased region" description="Basic and acidic residues" evidence="13">
    <location>
        <begin position="196"/>
        <end position="208"/>
    </location>
</feature>
<keyword evidence="5" id="KW-0698">rRNA processing</keyword>
<comment type="similarity">
    <text evidence="2">Belongs to the methyltransferase superfamily. RRP8 family.</text>
</comment>
<evidence type="ECO:0000256" key="7">
    <source>
        <dbReference type="ARBA" id="ARBA00022679"/>
    </source>
</evidence>
<dbReference type="GO" id="GO:0033553">
    <property type="term" value="C:rDNA heterochromatin"/>
    <property type="evidence" value="ECO:0007669"/>
    <property type="project" value="TreeGrafter"/>
</dbReference>
<organism evidence="14 15">
    <name type="scientific">Lingula anatina</name>
    <name type="common">Brachiopod</name>
    <name type="synonym">Lingula unguis</name>
    <dbReference type="NCBI Taxonomy" id="7574"/>
    <lineage>
        <taxon>Eukaryota</taxon>
        <taxon>Metazoa</taxon>
        <taxon>Spiralia</taxon>
        <taxon>Lophotrochozoa</taxon>
        <taxon>Brachiopoda</taxon>
        <taxon>Linguliformea</taxon>
        <taxon>Lingulata</taxon>
        <taxon>Lingulida</taxon>
        <taxon>Linguloidea</taxon>
        <taxon>Lingulidae</taxon>
        <taxon>Lingula</taxon>
    </lineage>
</organism>
<dbReference type="GeneID" id="106165826"/>
<feature type="compositionally biased region" description="Basic and acidic residues" evidence="13">
    <location>
        <begin position="352"/>
        <end position="367"/>
    </location>
</feature>
<keyword evidence="4" id="KW-0678">Repressor</keyword>
<feature type="region of interest" description="Disordered" evidence="13">
    <location>
        <begin position="1"/>
        <end position="372"/>
    </location>
</feature>
<evidence type="ECO:0000313" key="14">
    <source>
        <dbReference type="Proteomes" id="UP000085678"/>
    </source>
</evidence>
<evidence type="ECO:0000256" key="5">
    <source>
        <dbReference type="ARBA" id="ARBA00022552"/>
    </source>
</evidence>
<keyword evidence="12" id="KW-0539">Nucleus</keyword>
<dbReference type="GO" id="GO:0000183">
    <property type="term" value="P:rDNA heterochromatin formation"/>
    <property type="evidence" value="ECO:0007669"/>
    <property type="project" value="TreeGrafter"/>
</dbReference>
<evidence type="ECO:0000256" key="2">
    <source>
        <dbReference type="ARBA" id="ARBA00006301"/>
    </source>
</evidence>
<dbReference type="RefSeq" id="XP_013399636.1">
    <property type="nucleotide sequence ID" value="XM_013544182.1"/>
</dbReference>
<keyword evidence="11" id="KW-0804">Transcription</keyword>
<keyword evidence="9" id="KW-0156">Chromatin regulator</keyword>
<gene>
    <name evidence="15" type="primary">LOC106165826</name>
</gene>
<dbReference type="InterPro" id="IPR029063">
    <property type="entry name" value="SAM-dependent_MTases_sf"/>
</dbReference>
<keyword evidence="8" id="KW-0949">S-adenosyl-L-methionine</keyword>
<feature type="compositionally biased region" description="Polar residues" evidence="13">
    <location>
        <begin position="75"/>
        <end position="89"/>
    </location>
</feature>
<dbReference type="STRING" id="7574.A0A1S3IP13"/>
<evidence type="ECO:0000256" key="1">
    <source>
        <dbReference type="ARBA" id="ARBA00004604"/>
    </source>
</evidence>
<dbReference type="GO" id="GO:0006364">
    <property type="term" value="P:rRNA processing"/>
    <property type="evidence" value="ECO:0007669"/>
    <property type="project" value="UniProtKB-KW"/>
</dbReference>
<evidence type="ECO:0000256" key="11">
    <source>
        <dbReference type="ARBA" id="ARBA00023163"/>
    </source>
</evidence>
<name>A0A1S3IP13_LINAN</name>
<reference evidence="15" key="1">
    <citation type="submission" date="2025-08" db="UniProtKB">
        <authorList>
            <consortium name="RefSeq"/>
        </authorList>
    </citation>
    <scope>IDENTIFICATION</scope>
    <source>
        <tissue evidence="15">Gonads</tissue>
    </source>
</reference>
<dbReference type="FunFam" id="3.40.50.150:FF:000068">
    <property type="entry name" value="Ribosomal RNA-processing protein 8"/>
    <property type="match status" value="1"/>
</dbReference>
<dbReference type="Gene3D" id="3.40.50.150">
    <property type="entry name" value="Vaccinia Virus protein VP39"/>
    <property type="match status" value="1"/>
</dbReference>
<dbReference type="OrthoDB" id="10258825at2759"/>
<feature type="compositionally biased region" description="Basic and acidic residues" evidence="13">
    <location>
        <begin position="261"/>
        <end position="276"/>
    </location>
</feature>
<evidence type="ECO:0000256" key="12">
    <source>
        <dbReference type="ARBA" id="ARBA00023242"/>
    </source>
</evidence>
<dbReference type="InterPro" id="IPR007823">
    <property type="entry name" value="RRP8"/>
</dbReference>
<dbReference type="FunFam" id="1.10.10.2150:FF:000001">
    <property type="entry name" value="Ribosomal RNA-processing protein 8"/>
    <property type="match status" value="1"/>
</dbReference>
<accession>A0A1S3IP13</accession>
<evidence type="ECO:0000313" key="15">
    <source>
        <dbReference type="RefSeq" id="XP_013399636.1"/>
    </source>
</evidence>
<dbReference type="GO" id="GO:0005677">
    <property type="term" value="C:chromatin silencing complex"/>
    <property type="evidence" value="ECO:0007669"/>
    <property type="project" value="TreeGrafter"/>
</dbReference>
<dbReference type="Gene3D" id="1.10.10.2150">
    <property type="entry name" value="Ribosomal RNA-processing protein 8, N-terminal domain"/>
    <property type="match status" value="1"/>
</dbReference>
<dbReference type="Proteomes" id="UP000085678">
    <property type="component" value="Unplaced"/>
</dbReference>
<dbReference type="PANTHER" id="PTHR12787:SF0">
    <property type="entry name" value="RIBOSOMAL RNA-PROCESSING PROTEIN 8"/>
    <property type="match status" value="1"/>
</dbReference>
<feature type="compositionally biased region" description="Basic and acidic residues" evidence="13">
    <location>
        <begin position="141"/>
        <end position="152"/>
    </location>
</feature>
<keyword evidence="6" id="KW-0489">Methyltransferase</keyword>
<comment type="subcellular location">
    <subcellularLocation>
        <location evidence="1">Nucleus</location>
        <location evidence="1">Nucleolus</location>
    </subcellularLocation>
</comment>